<keyword evidence="6" id="KW-0067">ATP-binding</keyword>
<keyword evidence="3" id="KW-0808">Transferase</keyword>
<dbReference type="GO" id="GO:0005524">
    <property type="term" value="F:ATP binding"/>
    <property type="evidence" value="ECO:0007669"/>
    <property type="project" value="UniProtKB-KW"/>
</dbReference>
<dbReference type="InterPro" id="IPR000719">
    <property type="entry name" value="Prot_kinase_dom"/>
</dbReference>
<evidence type="ECO:0000256" key="3">
    <source>
        <dbReference type="ARBA" id="ARBA00022679"/>
    </source>
</evidence>
<dbReference type="Gene3D" id="3.30.200.20">
    <property type="entry name" value="Phosphorylase Kinase, domain 1"/>
    <property type="match status" value="1"/>
</dbReference>
<evidence type="ECO:0000256" key="2">
    <source>
        <dbReference type="ARBA" id="ARBA00022527"/>
    </source>
</evidence>
<name>A0ABC8M9Z0_ERUVS</name>
<gene>
    <name evidence="8" type="ORF">ERUC_LOCUS45192</name>
</gene>
<sequence>MYLSSLSEVGSIAIKRNSTRRDSATVVSSSVSDKHIRAVLSRERRHGAVKPNSMMTPECSQAEGGGVVLDTYGDEFGHDHFGKSYSKIKDLRREVKILRALPGHDNLPHFYDAYEDHDNVYIVMELFEGVELLDRILSSDEI</sequence>
<comment type="caution">
    <text evidence="8">The sequence shown here is derived from an EMBL/GenBank/DDBJ whole genome shotgun (WGS) entry which is preliminary data.</text>
</comment>
<dbReference type="Gene3D" id="1.10.510.10">
    <property type="entry name" value="Transferase(Phosphotransferase) domain 1"/>
    <property type="match status" value="1"/>
</dbReference>
<dbReference type="AlphaFoldDB" id="A0ABC8M9Z0"/>
<proteinExistence type="inferred from homology"/>
<accession>A0ABC8M9Z0</accession>
<dbReference type="Proteomes" id="UP001642260">
    <property type="component" value="Unassembled WGS sequence"/>
</dbReference>
<keyword evidence="2" id="KW-0723">Serine/threonine-protein kinase</keyword>
<dbReference type="GO" id="GO:0004674">
    <property type="term" value="F:protein serine/threonine kinase activity"/>
    <property type="evidence" value="ECO:0007669"/>
    <property type="project" value="UniProtKB-KW"/>
</dbReference>
<reference evidence="8 9" key="1">
    <citation type="submission" date="2022-03" db="EMBL/GenBank/DDBJ databases">
        <authorList>
            <person name="Macdonald S."/>
            <person name="Ahmed S."/>
            <person name="Newling K."/>
        </authorList>
    </citation>
    <scope>NUCLEOTIDE SEQUENCE [LARGE SCALE GENOMIC DNA]</scope>
</reference>
<protein>
    <recommendedName>
        <fullName evidence="7">Protein kinase domain-containing protein</fullName>
    </recommendedName>
</protein>
<dbReference type="EMBL" id="CAKOAT010998002">
    <property type="protein sequence ID" value="CAH8392709.1"/>
    <property type="molecule type" value="Genomic_DNA"/>
</dbReference>
<keyword evidence="5" id="KW-0418">Kinase</keyword>
<dbReference type="InterPro" id="IPR050205">
    <property type="entry name" value="CDPK_Ser/Thr_kinases"/>
</dbReference>
<dbReference type="SUPFAM" id="SSF56112">
    <property type="entry name" value="Protein kinase-like (PK-like)"/>
    <property type="match status" value="1"/>
</dbReference>
<comment type="similarity">
    <text evidence="1">Belongs to the protein kinase superfamily. CAMK Ser/Thr protein kinase family. CaMK subfamily.</text>
</comment>
<feature type="domain" description="Protein kinase" evidence="7">
    <location>
        <begin position="1"/>
        <end position="142"/>
    </location>
</feature>
<evidence type="ECO:0000256" key="4">
    <source>
        <dbReference type="ARBA" id="ARBA00022741"/>
    </source>
</evidence>
<evidence type="ECO:0000313" key="8">
    <source>
        <dbReference type="EMBL" id="CAH8392709.1"/>
    </source>
</evidence>
<keyword evidence="9" id="KW-1185">Reference proteome</keyword>
<dbReference type="PANTHER" id="PTHR24349">
    <property type="entry name" value="SERINE/THREONINE-PROTEIN KINASE"/>
    <property type="match status" value="1"/>
</dbReference>
<evidence type="ECO:0000256" key="1">
    <source>
        <dbReference type="ARBA" id="ARBA00005354"/>
    </source>
</evidence>
<evidence type="ECO:0000313" key="9">
    <source>
        <dbReference type="Proteomes" id="UP001642260"/>
    </source>
</evidence>
<evidence type="ECO:0000259" key="7">
    <source>
        <dbReference type="PROSITE" id="PS50011"/>
    </source>
</evidence>
<dbReference type="PROSITE" id="PS50011">
    <property type="entry name" value="PROTEIN_KINASE_DOM"/>
    <property type="match status" value="1"/>
</dbReference>
<evidence type="ECO:0000256" key="5">
    <source>
        <dbReference type="ARBA" id="ARBA00022777"/>
    </source>
</evidence>
<organism evidence="8 9">
    <name type="scientific">Eruca vesicaria subsp. sativa</name>
    <name type="common">Garden rocket</name>
    <name type="synonym">Eruca sativa</name>
    <dbReference type="NCBI Taxonomy" id="29727"/>
    <lineage>
        <taxon>Eukaryota</taxon>
        <taxon>Viridiplantae</taxon>
        <taxon>Streptophyta</taxon>
        <taxon>Embryophyta</taxon>
        <taxon>Tracheophyta</taxon>
        <taxon>Spermatophyta</taxon>
        <taxon>Magnoliopsida</taxon>
        <taxon>eudicotyledons</taxon>
        <taxon>Gunneridae</taxon>
        <taxon>Pentapetalae</taxon>
        <taxon>rosids</taxon>
        <taxon>malvids</taxon>
        <taxon>Brassicales</taxon>
        <taxon>Brassicaceae</taxon>
        <taxon>Brassiceae</taxon>
        <taxon>Eruca</taxon>
    </lineage>
</organism>
<evidence type="ECO:0000256" key="6">
    <source>
        <dbReference type="ARBA" id="ARBA00022840"/>
    </source>
</evidence>
<keyword evidence="4" id="KW-0547">Nucleotide-binding</keyword>
<dbReference type="InterPro" id="IPR011009">
    <property type="entry name" value="Kinase-like_dom_sf"/>
</dbReference>